<comment type="pathway">
    <text evidence="1">Glycan metabolism; pectin degradation; 2-dehydro-3-deoxy-D-gluconate from pectin: step 1/5.</text>
</comment>
<evidence type="ECO:0000259" key="5">
    <source>
        <dbReference type="Pfam" id="PF01095"/>
    </source>
</evidence>
<evidence type="ECO:0000256" key="2">
    <source>
        <dbReference type="ARBA" id="ARBA00022801"/>
    </source>
</evidence>
<gene>
    <name evidence="6" type="ORF">BAE44_0020916</name>
</gene>
<reference evidence="6 7" key="1">
    <citation type="submission" date="2016-09" db="EMBL/GenBank/DDBJ databases">
        <title>The draft genome of Dichanthelium oligosanthes: A C3 panicoid grass species.</title>
        <authorList>
            <person name="Studer A.J."/>
            <person name="Schnable J.C."/>
            <person name="Brutnell T.P."/>
        </authorList>
    </citation>
    <scope>NUCLEOTIDE SEQUENCE [LARGE SCALE GENOMIC DNA]</scope>
    <source>
        <strain evidence="7">cv. Kellogg 1175</strain>
        <tissue evidence="6">Leaf</tissue>
    </source>
</reference>
<accession>A0A1E5UZ49</accession>
<keyword evidence="4" id="KW-0732">Signal</keyword>
<evidence type="ECO:0000313" key="7">
    <source>
        <dbReference type="Proteomes" id="UP000095767"/>
    </source>
</evidence>
<evidence type="ECO:0000256" key="3">
    <source>
        <dbReference type="ARBA" id="ARBA00023085"/>
    </source>
</evidence>
<protein>
    <recommendedName>
        <fullName evidence="5">Pectinesterase catalytic domain-containing protein</fullName>
    </recommendedName>
</protein>
<feature type="signal peptide" evidence="4">
    <location>
        <begin position="1"/>
        <end position="20"/>
    </location>
</feature>
<keyword evidence="2" id="KW-0378">Hydrolase</keyword>
<dbReference type="Gene3D" id="2.160.20.10">
    <property type="entry name" value="Single-stranded right-handed beta-helix, Pectin lyase-like"/>
    <property type="match status" value="1"/>
</dbReference>
<organism evidence="6 7">
    <name type="scientific">Dichanthelium oligosanthes</name>
    <dbReference type="NCBI Taxonomy" id="888268"/>
    <lineage>
        <taxon>Eukaryota</taxon>
        <taxon>Viridiplantae</taxon>
        <taxon>Streptophyta</taxon>
        <taxon>Embryophyta</taxon>
        <taxon>Tracheophyta</taxon>
        <taxon>Spermatophyta</taxon>
        <taxon>Magnoliopsida</taxon>
        <taxon>Liliopsida</taxon>
        <taxon>Poales</taxon>
        <taxon>Poaceae</taxon>
        <taxon>PACMAD clade</taxon>
        <taxon>Panicoideae</taxon>
        <taxon>Panicodae</taxon>
        <taxon>Paniceae</taxon>
        <taxon>Dichantheliinae</taxon>
        <taxon>Dichanthelium</taxon>
    </lineage>
</organism>
<comment type="caution">
    <text evidence="6">The sequence shown here is derived from an EMBL/GenBank/DDBJ whole genome shotgun (WGS) entry which is preliminary data.</text>
</comment>
<dbReference type="SUPFAM" id="SSF51126">
    <property type="entry name" value="Pectin lyase-like"/>
    <property type="match status" value="1"/>
</dbReference>
<feature type="domain" description="Pectinesterase catalytic" evidence="5">
    <location>
        <begin position="105"/>
        <end position="161"/>
    </location>
</feature>
<keyword evidence="7" id="KW-1185">Reference proteome</keyword>
<dbReference type="InterPro" id="IPR000070">
    <property type="entry name" value="Pectinesterase_cat"/>
</dbReference>
<proteinExistence type="predicted"/>
<feature type="chain" id="PRO_5011117997" description="Pectinesterase catalytic domain-containing protein" evidence="4">
    <location>
        <begin position="21"/>
        <end position="178"/>
    </location>
</feature>
<dbReference type="GO" id="GO:0045490">
    <property type="term" value="P:pectin catabolic process"/>
    <property type="evidence" value="ECO:0007669"/>
    <property type="project" value="UniProtKB-UniPathway"/>
</dbReference>
<dbReference type="UniPathway" id="UPA00545">
    <property type="reaction ID" value="UER00823"/>
</dbReference>
<evidence type="ECO:0000256" key="4">
    <source>
        <dbReference type="SAM" id="SignalP"/>
    </source>
</evidence>
<dbReference type="InterPro" id="IPR011050">
    <property type="entry name" value="Pectin_lyase_fold/virulence"/>
</dbReference>
<dbReference type="AlphaFoldDB" id="A0A1E5UZ49"/>
<dbReference type="Pfam" id="PF01095">
    <property type="entry name" value="Pectinesterase"/>
    <property type="match status" value="1"/>
</dbReference>
<dbReference type="EMBL" id="LWDX02057871">
    <property type="protein sequence ID" value="OEL18064.1"/>
    <property type="molecule type" value="Genomic_DNA"/>
</dbReference>
<evidence type="ECO:0000256" key="1">
    <source>
        <dbReference type="ARBA" id="ARBA00005184"/>
    </source>
</evidence>
<dbReference type="STRING" id="888268.A0A1E5UZ49"/>
<keyword evidence="3" id="KW-0063">Aspartyl esterase</keyword>
<dbReference type="GO" id="GO:0042545">
    <property type="term" value="P:cell wall modification"/>
    <property type="evidence" value="ECO:0007669"/>
    <property type="project" value="InterPro"/>
</dbReference>
<dbReference type="GO" id="GO:0030599">
    <property type="term" value="F:pectinesterase activity"/>
    <property type="evidence" value="ECO:0007669"/>
    <property type="project" value="InterPro"/>
</dbReference>
<dbReference type="InterPro" id="IPR012334">
    <property type="entry name" value="Pectin_lyas_fold"/>
</dbReference>
<evidence type="ECO:0000313" key="6">
    <source>
        <dbReference type="EMBL" id="OEL18064.1"/>
    </source>
</evidence>
<dbReference type="Proteomes" id="UP000095767">
    <property type="component" value="Unassembled WGS sequence"/>
</dbReference>
<sequence>MMALLAAALLALAVLGVASCAFGEGEIVTTHLPQEAGRSGGDHARCLLSSVPAASSWPPGPHAVVAKQCGGGGVPCYATIQGALDAAPPEGGEGVAPAGPPLPAAGHDEVQRYVVHVLDGVYEESLNITKKDIGEGIGVTVITGNKSNGTGTPMNTTATVSEYYPAGRPCFVLHPRSS</sequence>
<name>A0A1E5UZ49_9POAL</name>